<keyword evidence="4 5" id="KW-0472">Membrane</keyword>
<evidence type="ECO:0000256" key="5">
    <source>
        <dbReference type="SAM" id="Phobius"/>
    </source>
</evidence>
<evidence type="ECO:0000256" key="3">
    <source>
        <dbReference type="ARBA" id="ARBA00022989"/>
    </source>
</evidence>
<comment type="subcellular location">
    <subcellularLocation>
        <location evidence="1">Membrane</location>
        <topology evidence="1">Multi-pass membrane protein</topology>
    </subcellularLocation>
</comment>
<keyword evidence="2 5" id="KW-0812">Transmembrane</keyword>
<evidence type="ECO:0000259" key="6">
    <source>
        <dbReference type="Pfam" id="PF12698"/>
    </source>
</evidence>
<feature type="transmembrane region" description="Helical" evidence="5">
    <location>
        <begin position="213"/>
        <end position="232"/>
    </location>
</feature>
<reference evidence="7 8" key="1">
    <citation type="submission" date="2024-04" db="EMBL/GenBank/DDBJ databases">
        <authorList>
            <consortium name="Genoscope - CEA"/>
            <person name="William W."/>
        </authorList>
    </citation>
    <scope>NUCLEOTIDE SEQUENCE [LARGE SCALE GENOMIC DNA]</scope>
</reference>
<feature type="transmembrane region" description="Helical" evidence="5">
    <location>
        <begin position="71"/>
        <end position="92"/>
    </location>
</feature>
<dbReference type="PANTHER" id="PTHR19229">
    <property type="entry name" value="ATP-BINDING CASSETTE TRANSPORTER SUBFAMILY A ABCA"/>
    <property type="match status" value="1"/>
</dbReference>
<feature type="transmembrane region" description="Helical" evidence="5">
    <location>
        <begin position="185"/>
        <end position="201"/>
    </location>
</feature>
<dbReference type="Proteomes" id="UP001497497">
    <property type="component" value="Unassembled WGS sequence"/>
</dbReference>
<gene>
    <name evidence="7" type="ORF">GSLYS_00003236001</name>
</gene>
<evidence type="ECO:0000256" key="2">
    <source>
        <dbReference type="ARBA" id="ARBA00022692"/>
    </source>
</evidence>
<dbReference type="InterPro" id="IPR013525">
    <property type="entry name" value="ABC2_TM"/>
</dbReference>
<feature type="domain" description="ABC-2 type transporter transmembrane" evidence="6">
    <location>
        <begin position="76"/>
        <end position="200"/>
    </location>
</feature>
<dbReference type="GO" id="GO:0140359">
    <property type="term" value="F:ABC-type transporter activity"/>
    <property type="evidence" value="ECO:0007669"/>
    <property type="project" value="InterPro"/>
</dbReference>
<dbReference type="AlphaFoldDB" id="A0AAV2H5U7"/>
<keyword evidence="8" id="KW-1185">Reference proteome</keyword>
<feature type="transmembrane region" description="Helical" evidence="5">
    <location>
        <begin position="113"/>
        <end position="144"/>
    </location>
</feature>
<evidence type="ECO:0000313" key="7">
    <source>
        <dbReference type="EMBL" id="CAL1529081.1"/>
    </source>
</evidence>
<accession>A0AAV2H5U7</accession>
<feature type="non-terminal residue" evidence="7">
    <location>
        <position position="246"/>
    </location>
</feature>
<dbReference type="InterPro" id="IPR026082">
    <property type="entry name" value="ABCA"/>
</dbReference>
<feature type="transmembrane region" description="Helical" evidence="5">
    <location>
        <begin position="156"/>
        <end position="178"/>
    </location>
</feature>
<organism evidence="7 8">
    <name type="scientific">Lymnaea stagnalis</name>
    <name type="common">Great pond snail</name>
    <name type="synonym">Helix stagnalis</name>
    <dbReference type="NCBI Taxonomy" id="6523"/>
    <lineage>
        <taxon>Eukaryota</taxon>
        <taxon>Metazoa</taxon>
        <taxon>Spiralia</taxon>
        <taxon>Lophotrochozoa</taxon>
        <taxon>Mollusca</taxon>
        <taxon>Gastropoda</taxon>
        <taxon>Heterobranchia</taxon>
        <taxon>Euthyneura</taxon>
        <taxon>Panpulmonata</taxon>
        <taxon>Hygrophila</taxon>
        <taxon>Lymnaeoidea</taxon>
        <taxon>Lymnaeidae</taxon>
        <taxon>Lymnaea</taxon>
    </lineage>
</organism>
<dbReference type="EMBL" id="CAXITT010000042">
    <property type="protein sequence ID" value="CAL1529081.1"/>
    <property type="molecule type" value="Genomic_DNA"/>
</dbReference>
<dbReference type="Pfam" id="PF12698">
    <property type="entry name" value="ABC2_membrane_3"/>
    <property type="match status" value="1"/>
</dbReference>
<evidence type="ECO:0000313" key="8">
    <source>
        <dbReference type="Proteomes" id="UP001497497"/>
    </source>
</evidence>
<name>A0AAV2H5U7_LYMST</name>
<protein>
    <recommendedName>
        <fullName evidence="6">ABC-2 type transporter transmembrane domain-containing protein</fullName>
    </recommendedName>
</protein>
<evidence type="ECO:0000256" key="4">
    <source>
        <dbReference type="ARBA" id="ARBA00023136"/>
    </source>
</evidence>
<sequence>MKFVMRPTSDTDWMGRKGKPDYDSTGELYNMYLLMEAFTSIWSNKTYNVTVSTKMFSGHSMRDDPILVDIVILRIASYMVVATTFFIGRNVYTIAKERQSGVLAVYKRMGMNLVVYWLSWYLWMLTMSTLLSMVFVGTLLYPILGNDPIFMLSDNWVVMFFFFTFSASLSAYCILGSVIHTEAKTCVAIACFFHVSLIYMLRALTSQSWSRPALGLLVNLNLYFGLLVFAAAERSGCGVQWKNIGY</sequence>
<proteinExistence type="predicted"/>
<dbReference type="GO" id="GO:0016020">
    <property type="term" value="C:membrane"/>
    <property type="evidence" value="ECO:0007669"/>
    <property type="project" value="UniProtKB-SubCell"/>
</dbReference>
<evidence type="ECO:0000256" key="1">
    <source>
        <dbReference type="ARBA" id="ARBA00004141"/>
    </source>
</evidence>
<keyword evidence="3 5" id="KW-1133">Transmembrane helix</keyword>
<comment type="caution">
    <text evidence="7">The sequence shown here is derived from an EMBL/GenBank/DDBJ whole genome shotgun (WGS) entry which is preliminary data.</text>
</comment>